<dbReference type="Pfam" id="PF13639">
    <property type="entry name" value="zf-RING_2"/>
    <property type="match status" value="1"/>
</dbReference>
<evidence type="ECO:0000313" key="3">
    <source>
        <dbReference type="EMBL" id="CAB4580078.1"/>
    </source>
</evidence>
<dbReference type="GO" id="GO:0008270">
    <property type="term" value="F:zinc ion binding"/>
    <property type="evidence" value="ECO:0007669"/>
    <property type="project" value="InterPro"/>
</dbReference>
<dbReference type="AlphaFoldDB" id="A0A6J6F5F3"/>
<dbReference type="PROSITE" id="PS50089">
    <property type="entry name" value="ZF_RING_2"/>
    <property type="match status" value="1"/>
</dbReference>
<dbReference type="PROSITE" id="PS50966">
    <property type="entry name" value="ZF_SWIM"/>
    <property type="match status" value="1"/>
</dbReference>
<gene>
    <name evidence="3" type="ORF">UFOPK1726_00851</name>
</gene>
<dbReference type="GO" id="GO:0061630">
    <property type="term" value="F:ubiquitin protein ligase activity"/>
    <property type="evidence" value="ECO:0007669"/>
    <property type="project" value="InterPro"/>
</dbReference>
<organism evidence="3">
    <name type="scientific">freshwater metagenome</name>
    <dbReference type="NCBI Taxonomy" id="449393"/>
    <lineage>
        <taxon>unclassified sequences</taxon>
        <taxon>metagenomes</taxon>
        <taxon>ecological metagenomes</taxon>
    </lineage>
</organism>
<evidence type="ECO:0000259" key="2">
    <source>
        <dbReference type="PROSITE" id="PS50966"/>
    </source>
</evidence>
<dbReference type="InterPro" id="IPR001841">
    <property type="entry name" value="Znf_RING"/>
</dbReference>
<dbReference type="InterPro" id="IPR013083">
    <property type="entry name" value="Znf_RING/FYVE/PHD"/>
</dbReference>
<dbReference type="InterPro" id="IPR007527">
    <property type="entry name" value="Znf_SWIM"/>
</dbReference>
<dbReference type="EMBL" id="CAEZTT010000098">
    <property type="protein sequence ID" value="CAB4580078.1"/>
    <property type="molecule type" value="Genomic_DNA"/>
</dbReference>
<protein>
    <submittedName>
        <fullName evidence="3">Unannotated protein</fullName>
    </submittedName>
</protein>
<reference evidence="3" key="1">
    <citation type="submission" date="2020-05" db="EMBL/GenBank/DDBJ databases">
        <authorList>
            <person name="Chiriac C."/>
            <person name="Salcher M."/>
            <person name="Ghai R."/>
            <person name="Kavagutti S V."/>
        </authorList>
    </citation>
    <scope>NUCLEOTIDE SEQUENCE</scope>
</reference>
<dbReference type="SUPFAM" id="SSF57850">
    <property type="entry name" value="RING/U-box"/>
    <property type="match status" value="1"/>
</dbReference>
<name>A0A6J6F5F3_9ZZZZ</name>
<dbReference type="Gene3D" id="3.30.40.10">
    <property type="entry name" value="Zinc/RING finger domain, C3HC4 (zinc finger)"/>
    <property type="match status" value="1"/>
</dbReference>
<feature type="domain" description="SWIM-type" evidence="2">
    <location>
        <begin position="154"/>
        <end position="193"/>
    </location>
</feature>
<sequence length="307" mass="35499">MDILSEFGADRVEDLSRLTVDQLHRLLARFRDETDRISSHLDYLIQTRRDLEEEIGRIDATMVEYESRSRIIPDLFSRVSRQIEIFANPMDNLRSSGACNADQLVILGKINDRDPKNRIYLSTFTENTATSDKIPRYVVGLFGTQRPGKGREQYNVDIFTDGHVRCSCPDFRFRAKEKNIVCKHVCFVVCKIGDIYSPQFFESKVLDPHYMTIVADSVRNMIDTRGCHMINPSEIPVEVDFKMPVDRAVDIDNVCPICIDSFEGIPTRSIKSCPACKNIVHDHCIEMWLETHDTCVFCRSDIWRKYK</sequence>
<proteinExistence type="predicted"/>
<dbReference type="PANTHER" id="PTHR21540">
    <property type="entry name" value="RING FINGER AND SWIM DOMAIN-CONTAINING PROTEIN 2"/>
    <property type="match status" value="1"/>
</dbReference>
<feature type="domain" description="RING-type" evidence="1">
    <location>
        <begin position="255"/>
        <end position="299"/>
    </location>
</feature>
<accession>A0A6J6F5F3</accession>
<dbReference type="InterPro" id="IPR039903">
    <property type="entry name" value="Zswim2"/>
</dbReference>
<evidence type="ECO:0000259" key="1">
    <source>
        <dbReference type="PROSITE" id="PS50089"/>
    </source>
</evidence>